<accession>A0A834TGL9</accession>
<evidence type="ECO:0000313" key="2">
    <source>
        <dbReference type="Proteomes" id="UP000634136"/>
    </source>
</evidence>
<gene>
    <name evidence="1" type="ORF">G2W53_027303</name>
</gene>
<proteinExistence type="predicted"/>
<evidence type="ECO:0000313" key="1">
    <source>
        <dbReference type="EMBL" id="KAF7821848.1"/>
    </source>
</evidence>
<dbReference type="Proteomes" id="UP000634136">
    <property type="component" value="Unassembled WGS sequence"/>
</dbReference>
<sequence length="105" mass="11699">MGLPVDGKAVVGPTNLDWQDLYEHLLGNRPPSSVFHFGRSSLKWFHKRFSQILEDHYSICGHGIDSLALLLGFVVVTKVDSVKQSSNNTFHCFHHLGLGEVIIEG</sequence>
<keyword evidence="2" id="KW-1185">Reference proteome</keyword>
<protein>
    <submittedName>
        <fullName evidence="1">Serine/threonine-protein phosphatase 7 long form-like protein</fullName>
    </submittedName>
</protein>
<comment type="caution">
    <text evidence="1">The sequence shown here is derived from an EMBL/GenBank/DDBJ whole genome shotgun (WGS) entry which is preliminary data.</text>
</comment>
<organism evidence="1 2">
    <name type="scientific">Senna tora</name>
    <dbReference type="NCBI Taxonomy" id="362788"/>
    <lineage>
        <taxon>Eukaryota</taxon>
        <taxon>Viridiplantae</taxon>
        <taxon>Streptophyta</taxon>
        <taxon>Embryophyta</taxon>
        <taxon>Tracheophyta</taxon>
        <taxon>Spermatophyta</taxon>
        <taxon>Magnoliopsida</taxon>
        <taxon>eudicotyledons</taxon>
        <taxon>Gunneridae</taxon>
        <taxon>Pentapetalae</taxon>
        <taxon>rosids</taxon>
        <taxon>fabids</taxon>
        <taxon>Fabales</taxon>
        <taxon>Fabaceae</taxon>
        <taxon>Caesalpinioideae</taxon>
        <taxon>Cassia clade</taxon>
        <taxon>Senna</taxon>
    </lineage>
</organism>
<dbReference type="AlphaFoldDB" id="A0A834TGL9"/>
<name>A0A834TGL9_9FABA</name>
<reference evidence="1" key="1">
    <citation type="submission" date="2020-09" db="EMBL/GenBank/DDBJ databases">
        <title>Genome-Enabled Discovery of Anthraquinone Biosynthesis in Senna tora.</title>
        <authorList>
            <person name="Kang S.-H."/>
            <person name="Pandey R.P."/>
            <person name="Lee C.-M."/>
            <person name="Sim J.-S."/>
            <person name="Jeong J.-T."/>
            <person name="Choi B.-S."/>
            <person name="Jung M."/>
            <person name="Ginzburg D."/>
            <person name="Zhao K."/>
            <person name="Won S.Y."/>
            <person name="Oh T.-J."/>
            <person name="Yu Y."/>
            <person name="Kim N.-H."/>
            <person name="Lee O.R."/>
            <person name="Lee T.-H."/>
            <person name="Bashyal P."/>
            <person name="Kim T.-S."/>
            <person name="Lee W.-H."/>
            <person name="Kawkins C."/>
            <person name="Kim C.-K."/>
            <person name="Kim J.S."/>
            <person name="Ahn B.O."/>
            <person name="Rhee S.Y."/>
            <person name="Sohng J.K."/>
        </authorList>
    </citation>
    <scope>NUCLEOTIDE SEQUENCE</scope>
    <source>
        <tissue evidence="1">Leaf</tissue>
    </source>
</reference>
<dbReference type="EMBL" id="JAAIUW010000008">
    <property type="protein sequence ID" value="KAF7821848.1"/>
    <property type="molecule type" value="Genomic_DNA"/>
</dbReference>